<proteinExistence type="predicted"/>
<reference evidence="1 2" key="1">
    <citation type="journal article" date="2016" name="Nat. Commun.">
        <title>Thousands of microbial genomes shed light on interconnected biogeochemical processes in an aquifer system.</title>
        <authorList>
            <person name="Anantharaman K."/>
            <person name="Brown C.T."/>
            <person name="Hug L.A."/>
            <person name="Sharon I."/>
            <person name="Castelle C.J."/>
            <person name="Probst A.J."/>
            <person name="Thomas B.C."/>
            <person name="Singh A."/>
            <person name="Wilkins M.J."/>
            <person name="Karaoz U."/>
            <person name="Brodie E.L."/>
            <person name="Williams K.H."/>
            <person name="Hubbard S.S."/>
            <person name="Banfield J.F."/>
        </authorList>
    </citation>
    <scope>NUCLEOTIDE SEQUENCE [LARGE SCALE GENOMIC DNA]</scope>
</reference>
<protein>
    <submittedName>
        <fullName evidence="1">Uncharacterized protein</fullName>
    </submittedName>
</protein>
<dbReference type="Proteomes" id="UP000178587">
    <property type="component" value="Unassembled WGS sequence"/>
</dbReference>
<dbReference type="AlphaFoldDB" id="A0A1F6ER03"/>
<gene>
    <name evidence="1" type="ORF">A3A34_00455</name>
</gene>
<evidence type="ECO:0000313" key="2">
    <source>
        <dbReference type="Proteomes" id="UP000178587"/>
    </source>
</evidence>
<sequence>MAAAPRIALELIEIFSSRSSRSCLRLFSFSRSFLLIMCESYHAPFSSYVENLAWLVMSVSIYSELKDEGLSSVTEESPSFLLITLSLLCTTYAPYAQLAYRCVLYIILVREAYTL</sequence>
<accession>A0A1F6ER03</accession>
<evidence type="ECO:0000313" key="1">
    <source>
        <dbReference type="EMBL" id="OGG76057.1"/>
    </source>
</evidence>
<name>A0A1F6ER03_9BACT</name>
<organism evidence="1 2">
    <name type="scientific">Candidatus Kaiserbacteria bacterium RIFCSPLOWO2_01_FULL_50_24</name>
    <dbReference type="NCBI Taxonomy" id="1798507"/>
    <lineage>
        <taxon>Bacteria</taxon>
        <taxon>Candidatus Kaiseribacteriota</taxon>
    </lineage>
</organism>
<comment type="caution">
    <text evidence="1">The sequence shown here is derived from an EMBL/GenBank/DDBJ whole genome shotgun (WGS) entry which is preliminary data.</text>
</comment>
<dbReference type="STRING" id="1798507.A3A34_00455"/>
<dbReference type="EMBL" id="MFLU01000004">
    <property type="protein sequence ID" value="OGG76057.1"/>
    <property type="molecule type" value="Genomic_DNA"/>
</dbReference>